<evidence type="ECO:0000259" key="2">
    <source>
        <dbReference type="Pfam" id="PF12680"/>
    </source>
</evidence>
<dbReference type="Proteomes" id="UP000237662">
    <property type="component" value="Unassembled WGS sequence"/>
</dbReference>
<dbReference type="InterPro" id="IPR008317">
    <property type="entry name" value="UCP030561"/>
</dbReference>
<dbReference type="PIRSF" id="PIRSF030561">
    <property type="entry name" value="UCP030561"/>
    <property type="match status" value="1"/>
</dbReference>
<organism evidence="3 4">
    <name type="scientific">Neolewinella xylanilytica</name>
    <dbReference type="NCBI Taxonomy" id="1514080"/>
    <lineage>
        <taxon>Bacteria</taxon>
        <taxon>Pseudomonadati</taxon>
        <taxon>Bacteroidota</taxon>
        <taxon>Saprospiria</taxon>
        <taxon>Saprospirales</taxon>
        <taxon>Lewinellaceae</taxon>
        <taxon>Neolewinella</taxon>
    </lineage>
</organism>
<feature type="domain" description="SnoaL-like" evidence="2">
    <location>
        <begin position="29"/>
        <end position="128"/>
    </location>
</feature>
<dbReference type="Pfam" id="PF12680">
    <property type="entry name" value="SnoaL_2"/>
    <property type="match status" value="1"/>
</dbReference>
<dbReference type="EMBL" id="PTJC01000005">
    <property type="protein sequence ID" value="PPK88340.1"/>
    <property type="molecule type" value="Genomic_DNA"/>
</dbReference>
<keyword evidence="4" id="KW-1185">Reference proteome</keyword>
<feature type="chain" id="PRO_5015734478" description="SnoaL-like domain-containing protein" evidence="1">
    <location>
        <begin position="25"/>
        <end position="132"/>
    </location>
</feature>
<dbReference type="AlphaFoldDB" id="A0A2S6IA18"/>
<proteinExistence type="predicted"/>
<dbReference type="InterPro" id="IPR032710">
    <property type="entry name" value="NTF2-like_dom_sf"/>
</dbReference>
<feature type="signal peptide" evidence="1">
    <location>
        <begin position="1"/>
        <end position="24"/>
    </location>
</feature>
<comment type="caution">
    <text evidence="3">The sequence shown here is derived from an EMBL/GenBank/DDBJ whole genome shotgun (WGS) entry which is preliminary data.</text>
</comment>
<dbReference type="Gene3D" id="3.10.450.50">
    <property type="match status" value="1"/>
</dbReference>
<gene>
    <name evidence="3" type="ORF">CLV84_1306</name>
</gene>
<dbReference type="RefSeq" id="WP_104418892.1">
    <property type="nucleotide sequence ID" value="NZ_PTJC01000005.1"/>
</dbReference>
<evidence type="ECO:0000313" key="3">
    <source>
        <dbReference type="EMBL" id="PPK88340.1"/>
    </source>
</evidence>
<dbReference type="OrthoDB" id="9797498at2"/>
<name>A0A2S6IA18_9BACT</name>
<evidence type="ECO:0000256" key="1">
    <source>
        <dbReference type="SAM" id="SignalP"/>
    </source>
</evidence>
<dbReference type="SUPFAM" id="SSF54427">
    <property type="entry name" value="NTF2-like"/>
    <property type="match status" value="1"/>
</dbReference>
<accession>A0A2S6IA18</accession>
<evidence type="ECO:0000313" key="4">
    <source>
        <dbReference type="Proteomes" id="UP000237662"/>
    </source>
</evidence>
<protein>
    <recommendedName>
        <fullName evidence="2">SnoaL-like domain-containing protein</fullName>
    </recommendedName>
</protein>
<sequence length="132" mass="14784">MRRFFLALFVFPALLAAQSADTYAAITPVQTQLDAYNTGDLDLFLSAYADSVRIYNYPDELRSQGKEGMRATYGNMFAELPDLQCRLVNRMVMGNRVIDHESVIFTAGEAPVEVIAIYTVADGAITEVRFMR</sequence>
<reference evidence="3 4" key="1">
    <citation type="submission" date="2018-02" db="EMBL/GenBank/DDBJ databases">
        <title>Genomic Encyclopedia of Archaeal and Bacterial Type Strains, Phase II (KMG-II): from individual species to whole genera.</title>
        <authorList>
            <person name="Goeker M."/>
        </authorList>
    </citation>
    <scope>NUCLEOTIDE SEQUENCE [LARGE SCALE GENOMIC DNA]</scope>
    <source>
        <strain evidence="3 4">DSM 29526</strain>
    </source>
</reference>
<dbReference type="InterPro" id="IPR037401">
    <property type="entry name" value="SnoaL-like"/>
</dbReference>
<keyword evidence="1" id="KW-0732">Signal</keyword>